<keyword evidence="2" id="KW-1185">Reference proteome</keyword>
<dbReference type="Proteomes" id="UP000024635">
    <property type="component" value="Unassembled WGS sequence"/>
</dbReference>
<gene>
    <name evidence="1" type="primary">Acey_s0001.g342</name>
    <name evidence="1" type="ORF">Y032_0001g342</name>
</gene>
<organism evidence="1 2">
    <name type="scientific">Ancylostoma ceylanicum</name>
    <dbReference type="NCBI Taxonomy" id="53326"/>
    <lineage>
        <taxon>Eukaryota</taxon>
        <taxon>Metazoa</taxon>
        <taxon>Ecdysozoa</taxon>
        <taxon>Nematoda</taxon>
        <taxon>Chromadorea</taxon>
        <taxon>Rhabditida</taxon>
        <taxon>Rhabditina</taxon>
        <taxon>Rhabditomorpha</taxon>
        <taxon>Strongyloidea</taxon>
        <taxon>Ancylostomatidae</taxon>
        <taxon>Ancylostomatinae</taxon>
        <taxon>Ancylostoma</taxon>
    </lineage>
</organism>
<proteinExistence type="predicted"/>
<dbReference type="AlphaFoldDB" id="A0A016W3X6"/>
<reference evidence="2" key="1">
    <citation type="journal article" date="2015" name="Nat. Genet.">
        <title>The genome and transcriptome of the zoonotic hookworm Ancylostoma ceylanicum identify infection-specific gene families.</title>
        <authorList>
            <person name="Schwarz E.M."/>
            <person name="Hu Y."/>
            <person name="Antoshechkin I."/>
            <person name="Miller M.M."/>
            <person name="Sternberg P.W."/>
            <person name="Aroian R.V."/>
        </authorList>
    </citation>
    <scope>NUCLEOTIDE SEQUENCE</scope>
    <source>
        <strain evidence="2">HY135</strain>
    </source>
</reference>
<name>A0A016W3X6_9BILA</name>
<dbReference type="OrthoDB" id="10599255at2759"/>
<accession>A0A016W3X6</accession>
<evidence type="ECO:0000313" key="1">
    <source>
        <dbReference type="EMBL" id="EYC34296.1"/>
    </source>
</evidence>
<dbReference type="EMBL" id="JARK01001337">
    <property type="protein sequence ID" value="EYC34296.1"/>
    <property type="molecule type" value="Genomic_DNA"/>
</dbReference>
<protein>
    <submittedName>
        <fullName evidence="1">Uncharacterized protein</fullName>
    </submittedName>
</protein>
<evidence type="ECO:0000313" key="2">
    <source>
        <dbReference type="Proteomes" id="UP000024635"/>
    </source>
</evidence>
<comment type="caution">
    <text evidence="1">The sequence shown here is derived from an EMBL/GenBank/DDBJ whole genome shotgun (WGS) entry which is preliminary data.</text>
</comment>
<sequence length="379" mass="43901">MHTSEAATQFLQSLNGAVKALFEERELQRRLECICDDITENIAHVQSAENNYNSVRQWLANNPHDSHLKRIHETISETVTLLNVTKQRMLADLHFGHILIRFEEKERSAERPNSHAVNTELLQREIEHIDQLLAEIQKLKLDYYVDTAPDNALLDKLTHMEYLLEARESSCDHTTVNSRLDQVQEQLNAFMSSTQATLARIARQQQEDTEKLFQAQLRTLVQIKDIATQPQQDGITEWIYHEQTPATSETIESEPLNVANARRRLKELEAVQDRSFRKTLLFRREDIILVCTFRCSVGEHASDACFRVLRVEDRIEVVENAALCKKCLKLCPSPCPQQTYCKYCNSEDHHTALCLLPEEKRRCREVIASWEYFSATPRA</sequence>